<dbReference type="AlphaFoldDB" id="A0A0F9EJA7"/>
<accession>A0A0F9EJA7</accession>
<evidence type="ECO:0000313" key="1">
    <source>
        <dbReference type="EMBL" id="KKL23993.1"/>
    </source>
</evidence>
<gene>
    <name evidence="1" type="ORF">LCGC14_2419820</name>
</gene>
<organism evidence="1">
    <name type="scientific">marine sediment metagenome</name>
    <dbReference type="NCBI Taxonomy" id="412755"/>
    <lineage>
        <taxon>unclassified sequences</taxon>
        <taxon>metagenomes</taxon>
        <taxon>ecological metagenomes</taxon>
    </lineage>
</organism>
<protein>
    <submittedName>
        <fullName evidence="1">Uncharacterized protein</fullName>
    </submittedName>
</protein>
<sequence length="42" mass="4618">MPIEWAQRSNVGKSLRGASLCVMLSVAWLVPGSQTLAQQYQL</sequence>
<proteinExistence type="predicted"/>
<comment type="caution">
    <text evidence="1">The sequence shown here is derived from an EMBL/GenBank/DDBJ whole genome shotgun (WGS) entry which is preliminary data.</text>
</comment>
<dbReference type="EMBL" id="LAZR01036760">
    <property type="protein sequence ID" value="KKL23993.1"/>
    <property type="molecule type" value="Genomic_DNA"/>
</dbReference>
<feature type="non-terminal residue" evidence="1">
    <location>
        <position position="42"/>
    </location>
</feature>
<reference evidence="1" key="1">
    <citation type="journal article" date="2015" name="Nature">
        <title>Complex archaea that bridge the gap between prokaryotes and eukaryotes.</title>
        <authorList>
            <person name="Spang A."/>
            <person name="Saw J.H."/>
            <person name="Jorgensen S.L."/>
            <person name="Zaremba-Niedzwiedzka K."/>
            <person name="Martijn J."/>
            <person name="Lind A.E."/>
            <person name="van Eijk R."/>
            <person name="Schleper C."/>
            <person name="Guy L."/>
            <person name="Ettema T.J."/>
        </authorList>
    </citation>
    <scope>NUCLEOTIDE SEQUENCE</scope>
</reference>
<name>A0A0F9EJA7_9ZZZZ</name>